<evidence type="ECO:0000256" key="2">
    <source>
        <dbReference type="SAM" id="SignalP"/>
    </source>
</evidence>
<gene>
    <name evidence="4" type="ORF">BKA05_000632</name>
</gene>
<dbReference type="AlphaFoldDB" id="A0A7Y9YD83"/>
<evidence type="ECO:0000259" key="3">
    <source>
        <dbReference type="Pfam" id="PF00149"/>
    </source>
</evidence>
<feature type="region of interest" description="Disordered" evidence="1">
    <location>
        <begin position="427"/>
        <end position="450"/>
    </location>
</feature>
<feature type="region of interest" description="Disordered" evidence="1">
    <location>
        <begin position="29"/>
        <end position="61"/>
    </location>
</feature>
<feature type="compositionally biased region" description="Low complexity" evidence="1">
    <location>
        <begin position="37"/>
        <end position="47"/>
    </location>
</feature>
<dbReference type="Pfam" id="PF00149">
    <property type="entry name" value="Metallophos"/>
    <property type="match status" value="1"/>
</dbReference>
<dbReference type="RefSeq" id="WP_179530140.1">
    <property type="nucleotide sequence ID" value="NZ_BAAAPP010000002.1"/>
</dbReference>
<dbReference type="InterPro" id="IPR029052">
    <property type="entry name" value="Metallo-depent_PP-like"/>
</dbReference>
<keyword evidence="2" id="KW-0732">Signal</keyword>
<protein>
    <recommendedName>
        <fullName evidence="3">Calcineurin-like phosphoesterase domain-containing protein</fullName>
    </recommendedName>
</protein>
<dbReference type="Proteomes" id="UP000537326">
    <property type="component" value="Unassembled WGS sequence"/>
</dbReference>
<evidence type="ECO:0000313" key="5">
    <source>
        <dbReference type="Proteomes" id="UP000537326"/>
    </source>
</evidence>
<name>A0A7Y9YD83_9ACTN</name>
<accession>A0A7Y9YD83</accession>
<feature type="signal peptide" evidence="2">
    <location>
        <begin position="1"/>
        <end position="30"/>
    </location>
</feature>
<sequence>MLGPSLRSTRSTAVAALVVGAALSTLGGPAAPPAPAAPSAARSAVAADPDDRPTVRGLPRPDGAYRFVSFPDFLNQDVGDVTRASHWRKGDPTGTNAAYEKSLDHVLDDVASQRPEAFLVAGDLVEGEWGKDETGADPFGPHRTTPQRKQALKEAARIYYGDWLRRVTDHGLRAYPAVGDHEIGDDPWKPRGDAQERAWIRFKAHHTWLWKRQLVKHTYDAVRRAPGDDLRRVGGVSSPERGQAGDTAYAVRLDRNLLLVTVDVFRPTSNGVSVSLDPDQRAWLSTVLRRAKKQQVPWVVVQGHVPVLGPVRTRFSSGLTYEGSDLWALLRRHDVDAYLCGEVHDHTVIRRQGVVQMCHGGLFYRGESSYVLGQVTETKLMLETRYLQGDPQWSGTKLWSTEGGNGPRRVVYRKPSRVVGTYVLKRDPERPGRTNRVKQSRGISGVRPGR</sequence>
<proteinExistence type="predicted"/>
<reference evidence="4 5" key="1">
    <citation type="submission" date="2020-07" db="EMBL/GenBank/DDBJ databases">
        <title>Sequencing the genomes of 1000 actinobacteria strains.</title>
        <authorList>
            <person name="Klenk H.-P."/>
        </authorList>
    </citation>
    <scope>NUCLEOTIDE SEQUENCE [LARGE SCALE GENOMIC DNA]</scope>
    <source>
        <strain evidence="4 5">DSM 18248</strain>
    </source>
</reference>
<organism evidence="4 5">
    <name type="scientific">Nocardioides marinus</name>
    <dbReference type="NCBI Taxonomy" id="374514"/>
    <lineage>
        <taxon>Bacteria</taxon>
        <taxon>Bacillati</taxon>
        <taxon>Actinomycetota</taxon>
        <taxon>Actinomycetes</taxon>
        <taxon>Propionibacteriales</taxon>
        <taxon>Nocardioidaceae</taxon>
        <taxon>Nocardioides</taxon>
    </lineage>
</organism>
<feature type="chain" id="PRO_5039723046" description="Calcineurin-like phosphoesterase domain-containing protein" evidence="2">
    <location>
        <begin position="31"/>
        <end position="450"/>
    </location>
</feature>
<dbReference type="InterPro" id="IPR004843">
    <property type="entry name" value="Calcineurin-like_PHP"/>
</dbReference>
<dbReference type="EMBL" id="JACBZI010000001">
    <property type="protein sequence ID" value="NYI09117.1"/>
    <property type="molecule type" value="Genomic_DNA"/>
</dbReference>
<keyword evidence="5" id="KW-1185">Reference proteome</keyword>
<evidence type="ECO:0000313" key="4">
    <source>
        <dbReference type="EMBL" id="NYI09117.1"/>
    </source>
</evidence>
<dbReference type="SUPFAM" id="SSF56300">
    <property type="entry name" value="Metallo-dependent phosphatases"/>
    <property type="match status" value="1"/>
</dbReference>
<comment type="caution">
    <text evidence="4">The sequence shown here is derived from an EMBL/GenBank/DDBJ whole genome shotgun (WGS) entry which is preliminary data.</text>
</comment>
<dbReference type="GO" id="GO:0016787">
    <property type="term" value="F:hydrolase activity"/>
    <property type="evidence" value="ECO:0007669"/>
    <property type="project" value="InterPro"/>
</dbReference>
<dbReference type="Gene3D" id="3.60.21.10">
    <property type="match status" value="1"/>
</dbReference>
<evidence type="ECO:0000256" key="1">
    <source>
        <dbReference type="SAM" id="MobiDB-lite"/>
    </source>
</evidence>
<feature type="domain" description="Calcineurin-like phosphoesterase" evidence="3">
    <location>
        <begin position="102"/>
        <end position="344"/>
    </location>
</feature>